<organism evidence="1 2">
    <name type="scientific">Candidatus Borkfalkia excrementigallinarum</name>
    <dbReference type="NCBI Taxonomy" id="2838506"/>
    <lineage>
        <taxon>Bacteria</taxon>
        <taxon>Bacillati</taxon>
        <taxon>Bacillota</taxon>
        <taxon>Clostridia</taxon>
        <taxon>Christensenellales</taxon>
        <taxon>Christensenellaceae</taxon>
        <taxon>Candidatus Borkfalkia</taxon>
    </lineage>
</organism>
<reference evidence="1" key="1">
    <citation type="journal article" date="2021" name="PeerJ">
        <title>Extensive microbial diversity within the chicken gut microbiome revealed by metagenomics and culture.</title>
        <authorList>
            <person name="Gilroy R."/>
            <person name="Ravi A."/>
            <person name="Getino M."/>
            <person name="Pursley I."/>
            <person name="Horton D.L."/>
            <person name="Alikhan N.F."/>
            <person name="Baker D."/>
            <person name="Gharbi K."/>
            <person name="Hall N."/>
            <person name="Watson M."/>
            <person name="Adriaenssens E.M."/>
            <person name="Foster-Nyarko E."/>
            <person name="Jarju S."/>
            <person name="Secka A."/>
            <person name="Antonio M."/>
            <person name="Oren A."/>
            <person name="Chaudhuri R.R."/>
            <person name="La Ragione R."/>
            <person name="Hildebrand F."/>
            <person name="Pallen M.J."/>
        </authorList>
    </citation>
    <scope>NUCLEOTIDE SEQUENCE</scope>
    <source>
        <strain evidence="1">1345</strain>
    </source>
</reference>
<dbReference type="Proteomes" id="UP000886750">
    <property type="component" value="Unassembled WGS sequence"/>
</dbReference>
<evidence type="ECO:0000313" key="1">
    <source>
        <dbReference type="EMBL" id="HIY96898.1"/>
    </source>
</evidence>
<accession>A0A9D1ZWS2</accession>
<reference evidence="1" key="2">
    <citation type="submission" date="2021-04" db="EMBL/GenBank/DDBJ databases">
        <authorList>
            <person name="Gilroy R."/>
        </authorList>
    </citation>
    <scope>NUCLEOTIDE SEQUENCE</scope>
    <source>
        <strain evidence="1">1345</strain>
    </source>
</reference>
<protein>
    <submittedName>
        <fullName evidence="1">Uncharacterized protein</fullName>
    </submittedName>
</protein>
<evidence type="ECO:0000313" key="2">
    <source>
        <dbReference type="Proteomes" id="UP000886750"/>
    </source>
</evidence>
<gene>
    <name evidence="1" type="ORF">H9729_04350</name>
</gene>
<name>A0A9D1ZWS2_9FIRM</name>
<dbReference type="EMBL" id="DXCQ01000030">
    <property type="protein sequence ID" value="HIY96898.1"/>
    <property type="molecule type" value="Genomic_DNA"/>
</dbReference>
<proteinExistence type="predicted"/>
<dbReference type="AlphaFoldDB" id="A0A9D1ZWS2"/>
<comment type="caution">
    <text evidence="1">The sequence shown here is derived from an EMBL/GenBank/DDBJ whole genome shotgun (WGS) entry which is preliminary data.</text>
</comment>
<sequence>MSFFSNFQTDKCPGPINGNPINGLNEKVCVQAQRVFDACIKQGQSEGIVLNITDPVPANPTYPLTFISARSTSSIGNVAAFQIDRLPDRANCARVQVTVDIPVEVVYTDANGTEGKANAVVTVNEDVILFVPQPSVMPYEVQAVVSAVSPEGTFNASDNTFVVDMCITVILKIIINVDLLLPSYGYCVIPPAQEYTQEVCAGFFELPLYPQGNANCGNGCNNNCNNNCK</sequence>